<evidence type="ECO:0000256" key="1">
    <source>
        <dbReference type="SAM" id="Coils"/>
    </source>
</evidence>
<sequence>MIIVLLILLFDVKADWYHSTLAFTLTANNLQQHLGKQKHVVLDFFTPWCIYCQHMAGEFNQVFEHYKATRPDILIAKMNCDEQQNRHICHRFGVHSFPTILYFPPGQDRPTSQFQNHRRFEFFVQWIDSLAESGQQKLEKMLKEQEQQEQRLKEMMELERLKKIEFEEQDTKKEEEIQISKSIQLQIAEANTFIETIKGVEKEIQTLQQKTAELSIKLGEMRKMSRVNVNHALVFGIIGLFIGVVMTSCVCLFQKTNHVYAEKGV</sequence>
<name>A0A8S1XSF5_PAROT</name>
<dbReference type="PANTHER" id="PTHR45672:SF11">
    <property type="entry name" value="PROTEIN DISULFIDE-ISOMERASE C17H9.14C"/>
    <property type="match status" value="1"/>
</dbReference>
<dbReference type="GO" id="GO:0003756">
    <property type="term" value="F:protein disulfide isomerase activity"/>
    <property type="evidence" value="ECO:0007669"/>
    <property type="project" value="TreeGrafter"/>
</dbReference>
<dbReference type="OrthoDB" id="303696at2759"/>
<dbReference type="EMBL" id="CAJJDP010000129">
    <property type="protein sequence ID" value="CAD8203314.1"/>
    <property type="molecule type" value="Genomic_DNA"/>
</dbReference>
<keyword evidence="5" id="KW-1185">Reference proteome</keyword>
<dbReference type="GO" id="GO:0006457">
    <property type="term" value="P:protein folding"/>
    <property type="evidence" value="ECO:0007669"/>
    <property type="project" value="TreeGrafter"/>
</dbReference>
<proteinExistence type="predicted"/>
<evidence type="ECO:0000259" key="3">
    <source>
        <dbReference type="PROSITE" id="PS51352"/>
    </source>
</evidence>
<keyword evidence="2" id="KW-0472">Membrane</keyword>
<reference evidence="4" key="1">
    <citation type="submission" date="2021-01" db="EMBL/GenBank/DDBJ databases">
        <authorList>
            <consortium name="Genoscope - CEA"/>
            <person name="William W."/>
        </authorList>
    </citation>
    <scope>NUCLEOTIDE SEQUENCE</scope>
</reference>
<evidence type="ECO:0000313" key="4">
    <source>
        <dbReference type="EMBL" id="CAD8203314.1"/>
    </source>
</evidence>
<dbReference type="InterPro" id="IPR013766">
    <property type="entry name" value="Thioredoxin_domain"/>
</dbReference>
<dbReference type="PROSITE" id="PS51352">
    <property type="entry name" value="THIOREDOXIN_2"/>
    <property type="match status" value="1"/>
</dbReference>
<dbReference type="OMA" id="MTSCVCL"/>
<feature type="coiled-coil region" evidence="1">
    <location>
        <begin position="131"/>
        <end position="162"/>
    </location>
</feature>
<dbReference type="InterPro" id="IPR051063">
    <property type="entry name" value="PDI"/>
</dbReference>
<dbReference type="AlphaFoldDB" id="A0A8S1XSF5"/>
<gene>
    <name evidence="4" type="ORF">POCTA_138.1.T1290154</name>
</gene>
<organism evidence="4 5">
    <name type="scientific">Paramecium octaurelia</name>
    <dbReference type="NCBI Taxonomy" id="43137"/>
    <lineage>
        <taxon>Eukaryota</taxon>
        <taxon>Sar</taxon>
        <taxon>Alveolata</taxon>
        <taxon>Ciliophora</taxon>
        <taxon>Intramacronucleata</taxon>
        <taxon>Oligohymenophorea</taxon>
        <taxon>Peniculida</taxon>
        <taxon>Parameciidae</taxon>
        <taxon>Paramecium</taxon>
    </lineage>
</organism>
<feature type="transmembrane region" description="Helical" evidence="2">
    <location>
        <begin position="232"/>
        <end position="253"/>
    </location>
</feature>
<evidence type="ECO:0000256" key="2">
    <source>
        <dbReference type="SAM" id="Phobius"/>
    </source>
</evidence>
<keyword evidence="1" id="KW-0175">Coiled coil</keyword>
<accession>A0A8S1XSF5</accession>
<comment type="caution">
    <text evidence="4">The sequence shown here is derived from an EMBL/GenBank/DDBJ whole genome shotgun (WGS) entry which is preliminary data.</text>
</comment>
<evidence type="ECO:0000313" key="5">
    <source>
        <dbReference type="Proteomes" id="UP000683925"/>
    </source>
</evidence>
<dbReference type="GO" id="GO:0005783">
    <property type="term" value="C:endoplasmic reticulum"/>
    <property type="evidence" value="ECO:0007669"/>
    <property type="project" value="TreeGrafter"/>
</dbReference>
<feature type="domain" description="Thioredoxin" evidence="3">
    <location>
        <begin position="14"/>
        <end position="132"/>
    </location>
</feature>
<dbReference type="Proteomes" id="UP000683925">
    <property type="component" value="Unassembled WGS sequence"/>
</dbReference>
<dbReference type="Pfam" id="PF00085">
    <property type="entry name" value="Thioredoxin"/>
    <property type="match status" value="1"/>
</dbReference>
<dbReference type="CDD" id="cd02961">
    <property type="entry name" value="PDI_a_family"/>
    <property type="match status" value="1"/>
</dbReference>
<dbReference type="PANTHER" id="PTHR45672">
    <property type="entry name" value="PROTEIN DISULFIDE-ISOMERASE C17H9.14C-RELATED"/>
    <property type="match status" value="1"/>
</dbReference>
<feature type="coiled-coil region" evidence="1">
    <location>
        <begin position="190"/>
        <end position="217"/>
    </location>
</feature>
<keyword evidence="2" id="KW-1133">Transmembrane helix</keyword>
<keyword evidence="2" id="KW-0812">Transmembrane</keyword>
<protein>
    <recommendedName>
        <fullName evidence="3">Thioredoxin domain-containing protein</fullName>
    </recommendedName>
</protein>